<accession>A0A1E3BKP0</accession>
<evidence type="ECO:0000256" key="13">
    <source>
        <dbReference type="SAM" id="MobiDB-lite"/>
    </source>
</evidence>
<dbReference type="SUPFAM" id="SSF52343">
    <property type="entry name" value="Ferredoxin reductase-like, C-terminal NADP-linked domain"/>
    <property type="match status" value="1"/>
</dbReference>
<dbReference type="Proteomes" id="UP000094569">
    <property type="component" value="Unassembled WGS sequence"/>
</dbReference>
<keyword evidence="8 14" id="KW-1133">Transmembrane helix</keyword>
<dbReference type="PANTHER" id="PTHR32361:SF23">
    <property type="entry name" value="FERRIC-CHELATE REDUCTASE"/>
    <property type="match status" value="1"/>
</dbReference>
<protein>
    <recommendedName>
        <fullName evidence="3">ferric-chelate reductase (NADPH)</fullName>
        <ecNumber evidence="3">1.16.1.9</ecNumber>
    </recommendedName>
</protein>
<keyword evidence="6 14" id="KW-0812">Transmembrane</keyword>
<evidence type="ECO:0000256" key="12">
    <source>
        <dbReference type="ARBA" id="ARBA00048483"/>
    </source>
</evidence>
<keyword evidence="10" id="KW-0406">Ion transport</keyword>
<feature type="transmembrane region" description="Helical" evidence="14">
    <location>
        <begin position="56"/>
        <end position="78"/>
    </location>
</feature>
<dbReference type="Pfam" id="PF08030">
    <property type="entry name" value="NAD_binding_6"/>
    <property type="match status" value="1"/>
</dbReference>
<feature type="transmembrane region" description="Helical" evidence="14">
    <location>
        <begin position="307"/>
        <end position="328"/>
    </location>
</feature>
<feature type="transmembrane region" description="Helical" evidence="14">
    <location>
        <begin position="233"/>
        <end position="254"/>
    </location>
</feature>
<evidence type="ECO:0000256" key="4">
    <source>
        <dbReference type="ARBA" id="ARBA00022448"/>
    </source>
</evidence>
<dbReference type="EMBL" id="JXNT01000002">
    <property type="protein sequence ID" value="ODM21553.1"/>
    <property type="molecule type" value="Genomic_DNA"/>
</dbReference>
<name>A0A1E3BKP0_ASPCR</name>
<proteinExistence type="inferred from homology"/>
<dbReference type="CDD" id="cd06186">
    <property type="entry name" value="NOX_Duox_like_FAD_NADP"/>
    <property type="match status" value="1"/>
</dbReference>
<dbReference type="GO" id="GO:0006826">
    <property type="term" value="P:iron ion transport"/>
    <property type="evidence" value="ECO:0007669"/>
    <property type="project" value="TreeGrafter"/>
</dbReference>
<dbReference type="InterPro" id="IPR051410">
    <property type="entry name" value="Ferric/Cupric_Reductase"/>
</dbReference>
<feature type="transmembrane region" description="Helical" evidence="14">
    <location>
        <begin position="113"/>
        <end position="137"/>
    </location>
</feature>
<evidence type="ECO:0000256" key="2">
    <source>
        <dbReference type="ARBA" id="ARBA00006278"/>
    </source>
</evidence>
<organism evidence="16 17">
    <name type="scientific">Aspergillus cristatus</name>
    <name type="common">Chinese Fuzhuan brick tea-fermentation fungus</name>
    <name type="synonym">Eurotium cristatum</name>
    <dbReference type="NCBI Taxonomy" id="573508"/>
    <lineage>
        <taxon>Eukaryota</taxon>
        <taxon>Fungi</taxon>
        <taxon>Dikarya</taxon>
        <taxon>Ascomycota</taxon>
        <taxon>Pezizomycotina</taxon>
        <taxon>Eurotiomycetes</taxon>
        <taxon>Eurotiomycetidae</taxon>
        <taxon>Eurotiales</taxon>
        <taxon>Aspergillaceae</taxon>
        <taxon>Aspergillus</taxon>
        <taxon>Aspergillus subgen. Aspergillus</taxon>
    </lineage>
</organism>
<evidence type="ECO:0000256" key="9">
    <source>
        <dbReference type="ARBA" id="ARBA00023002"/>
    </source>
</evidence>
<dbReference type="GO" id="GO:0006879">
    <property type="term" value="P:intracellular iron ion homeostasis"/>
    <property type="evidence" value="ECO:0007669"/>
    <property type="project" value="TreeGrafter"/>
</dbReference>
<reference evidence="16 17" key="1">
    <citation type="journal article" date="2016" name="BMC Genomics">
        <title>Comparative genomic and transcriptomic analyses of the Fuzhuan brick tea-fermentation fungus Aspergillus cristatus.</title>
        <authorList>
            <person name="Ge Y."/>
            <person name="Wang Y."/>
            <person name="Liu Y."/>
            <person name="Tan Y."/>
            <person name="Ren X."/>
            <person name="Zhang X."/>
            <person name="Hyde K.D."/>
            <person name="Liu Y."/>
            <person name="Liu Z."/>
        </authorList>
    </citation>
    <scope>NUCLEOTIDE SEQUENCE [LARGE SCALE GENOMIC DNA]</scope>
    <source>
        <strain evidence="16 17">GZAAS20.1005</strain>
    </source>
</reference>
<keyword evidence="4" id="KW-0813">Transport</keyword>
<dbReference type="SFLD" id="SFLDG01168">
    <property type="entry name" value="Ferric_reductase_subgroup_(FRE"/>
    <property type="match status" value="1"/>
</dbReference>
<dbReference type="AlphaFoldDB" id="A0A1E3BKP0"/>
<dbReference type="EC" id="1.16.1.9" evidence="3"/>
<dbReference type="InterPro" id="IPR017927">
    <property type="entry name" value="FAD-bd_FR_type"/>
</dbReference>
<feature type="transmembrane region" description="Helical" evidence="14">
    <location>
        <begin position="157"/>
        <end position="178"/>
    </location>
</feature>
<feature type="transmembrane region" description="Helical" evidence="14">
    <location>
        <begin position="266"/>
        <end position="287"/>
    </location>
</feature>
<keyword evidence="11 14" id="KW-0472">Membrane</keyword>
<feature type="transmembrane region" description="Helical" evidence="14">
    <location>
        <begin position="199"/>
        <end position="221"/>
    </location>
</feature>
<dbReference type="VEuPathDB" id="FungiDB:SI65_02397"/>
<sequence length="629" mass="69980">MMDMDMSGGSGSGGVPWLDQPVMLHSSRADSCSMTPKQCAYRNYHWRYWYEADHVYSLNTIYFFCATVGVFAIANFLAKYAPVQVKRSAAWKKATAGLRYLAYRGYELPVVRYWSPSLGVILLGLAGTVFCFAMTLGPKPYYWPEVQTGSYGSSPPIATRTGWMALAMLPFVLAFGAKANMISALTGVPHEKLQVFHQWSSYAMFVLGLIHTFPFIVYHIHKGDMVMEWNTSLAYWTGVATLIPQAYLTVMSLPSIRNRYYEFFKATHFIVALLFILFFFFHCDFRLSSWYDIPLHTLMSANSARDYFIAAGAIYLLSLFTAQIRTYFIHGVHSATLDLLPSGLLRVKIPTIISWHPGQHVFVRFFSLGLHSLTAHPFTIGSIAYDPERVGKASEIVFYIKPKRGVTGRLAKIAEKSPSCTRKVLLEGPYGGLSETRLGQFDRILVIAGGSGGGFSLSVLEEALKQPSLAHGNIQIVFATRQQNMADWYIDEVETKLSTFNASKNNSISVYITSHNQPAPTNKDTTDPDPDPDAETSDIKNKDHLEQNVTSASTSSGSYSIAVNRPFRPNLPEIVAAATSGELGKRVGVFVCGPASMLHDTRNAAARAQREVLRGSVEEVFLHTEPFSW</sequence>
<feature type="compositionally biased region" description="Basic and acidic residues" evidence="13">
    <location>
        <begin position="537"/>
        <end position="546"/>
    </location>
</feature>
<dbReference type="GO" id="GO:0005886">
    <property type="term" value="C:plasma membrane"/>
    <property type="evidence" value="ECO:0007669"/>
    <property type="project" value="UniProtKB-SubCell"/>
</dbReference>
<evidence type="ECO:0000256" key="3">
    <source>
        <dbReference type="ARBA" id="ARBA00012668"/>
    </source>
</evidence>
<dbReference type="GO" id="GO:0052851">
    <property type="term" value="F:ferric-chelate reductase (NADPH) activity"/>
    <property type="evidence" value="ECO:0007669"/>
    <property type="project" value="UniProtKB-EC"/>
</dbReference>
<feature type="compositionally biased region" description="Low complexity" evidence="13">
    <location>
        <begin position="551"/>
        <end position="560"/>
    </location>
</feature>
<gene>
    <name evidence="16" type="ORF">SI65_02397</name>
</gene>
<dbReference type="Pfam" id="PF08022">
    <property type="entry name" value="FAD_binding_8"/>
    <property type="match status" value="1"/>
</dbReference>
<dbReference type="InterPro" id="IPR017938">
    <property type="entry name" value="Riboflavin_synthase-like_b-brl"/>
</dbReference>
<evidence type="ECO:0000256" key="5">
    <source>
        <dbReference type="ARBA" id="ARBA00022475"/>
    </source>
</evidence>
<evidence type="ECO:0000256" key="1">
    <source>
        <dbReference type="ARBA" id="ARBA00004651"/>
    </source>
</evidence>
<evidence type="ECO:0000313" key="16">
    <source>
        <dbReference type="EMBL" id="ODM21553.1"/>
    </source>
</evidence>
<dbReference type="PANTHER" id="PTHR32361">
    <property type="entry name" value="FERRIC/CUPRIC REDUCTASE TRANSMEMBRANE COMPONENT"/>
    <property type="match status" value="1"/>
</dbReference>
<evidence type="ECO:0000259" key="15">
    <source>
        <dbReference type="PROSITE" id="PS51384"/>
    </source>
</evidence>
<feature type="region of interest" description="Disordered" evidence="13">
    <location>
        <begin position="514"/>
        <end position="561"/>
    </location>
</feature>
<dbReference type="SUPFAM" id="SSF63380">
    <property type="entry name" value="Riboflavin synthase domain-like"/>
    <property type="match status" value="1"/>
</dbReference>
<feature type="domain" description="FAD-binding FR-type" evidence="15">
    <location>
        <begin position="312"/>
        <end position="436"/>
    </location>
</feature>
<evidence type="ECO:0000313" key="17">
    <source>
        <dbReference type="Proteomes" id="UP000094569"/>
    </source>
</evidence>
<evidence type="ECO:0000256" key="6">
    <source>
        <dbReference type="ARBA" id="ARBA00022692"/>
    </source>
</evidence>
<evidence type="ECO:0000256" key="14">
    <source>
        <dbReference type="SAM" id="Phobius"/>
    </source>
</evidence>
<dbReference type="InterPro" id="IPR013121">
    <property type="entry name" value="Fe_red_NAD-bd_6"/>
</dbReference>
<keyword evidence="9" id="KW-0560">Oxidoreductase</keyword>
<dbReference type="SFLD" id="SFLDS00052">
    <property type="entry name" value="Ferric_Reductase_Domain"/>
    <property type="match status" value="1"/>
</dbReference>
<dbReference type="GO" id="GO:0015677">
    <property type="term" value="P:copper ion import"/>
    <property type="evidence" value="ECO:0007669"/>
    <property type="project" value="TreeGrafter"/>
</dbReference>
<evidence type="ECO:0000256" key="8">
    <source>
        <dbReference type="ARBA" id="ARBA00022989"/>
    </source>
</evidence>
<keyword evidence="5" id="KW-1003">Cell membrane</keyword>
<dbReference type="Gene3D" id="3.40.50.80">
    <property type="entry name" value="Nucleotide-binding domain of ferredoxin-NADP reductase (FNR) module"/>
    <property type="match status" value="1"/>
</dbReference>
<dbReference type="PROSITE" id="PS51384">
    <property type="entry name" value="FAD_FR"/>
    <property type="match status" value="1"/>
</dbReference>
<dbReference type="InterPro" id="IPR039261">
    <property type="entry name" value="FNR_nucleotide-bd"/>
</dbReference>
<evidence type="ECO:0000256" key="7">
    <source>
        <dbReference type="ARBA" id="ARBA00022982"/>
    </source>
</evidence>
<dbReference type="InterPro" id="IPR013130">
    <property type="entry name" value="Fe3_Rdtase_TM_dom"/>
</dbReference>
<comment type="similarity">
    <text evidence="2">Belongs to the ferric reductase (FRE) family.</text>
</comment>
<comment type="caution">
    <text evidence="16">The sequence shown here is derived from an EMBL/GenBank/DDBJ whole genome shotgun (WGS) entry which is preliminary data.</text>
</comment>
<dbReference type="Pfam" id="PF01794">
    <property type="entry name" value="Ferric_reduct"/>
    <property type="match status" value="1"/>
</dbReference>
<keyword evidence="17" id="KW-1185">Reference proteome</keyword>
<evidence type="ECO:0000256" key="10">
    <source>
        <dbReference type="ARBA" id="ARBA00023065"/>
    </source>
</evidence>
<keyword evidence="7" id="KW-0249">Electron transport</keyword>
<comment type="catalytic activity">
    <reaction evidence="12">
        <text>2 a Fe(II)-siderophore + NADP(+) + H(+) = 2 a Fe(III)-siderophore + NADPH</text>
        <dbReference type="Rhea" id="RHEA:28795"/>
        <dbReference type="Rhea" id="RHEA-COMP:11342"/>
        <dbReference type="Rhea" id="RHEA-COMP:11344"/>
        <dbReference type="ChEBI" id="CHEBI:15378"/>
        <dbReference type="ChEBI" id="CHEBI:29033"/>
        <dbReference type="ChEBI" id="CHEBI:29034"/>
        <dbReference type="ChEBI" id="CHEBI:57783"/>
        <dbReference type="ChEBI" id="CHEBI:58349"/>
        <dbReference type="EC" id="1.16.1.9"/>
    </reaction>
</comment>
<evidence type="ECO:0000256" key="11">
    <source>
        <dbReference type="ARBA" id="ARBA00023136"/>
    </source>
</evidence>
<feature type="compositionally biased region" description="Acidic residues" evidence="13">
    <location>
        <begin position="527"/>
        <end position="536"/>
    </location>
</feature>
<dbReference type="OrthoDB" id="17725at2759"/>
<dbReference type="STRING" id="573508.A0A1E3BKP0"/>
<dbReference type="InterPro" id="IPR013112">
    <property type="entry name" value="FAD-bd_8"/>
</dbReference>
<comment type="subcellular location">
    <subcellularLocation>
        <location evidence="1">Cell membrane</location>
        <topology evidence="1">Multi-pass membrane protein</topology>
    </subcellularLocation>
</comment>